<dbReference type="PANTHER" id="PTHR31183:SF1">
    <property type="entry name" value="CILIA- AND FLAGELLA-ASSOCIATED PROTEIN 53"/>
    <property type="match status" value="1"/>
</dbReference>
<gene>
    <name evidence="11" type="primary">cfap53.L</name>
</gene>
<feature type="compositionally biased region" description="Basic and acidic residues" evidence="8">
    <location>
        <begin position="24"/>
        <end position="39"/>
    </location>
</feature>
<comment type="subcellular location">
    <subcellularLocation>
        <location evidence="1">Cell projection</location>
        <location evidence="1">Cilium</location>
    </subcellularLocation>
</comment>
<dbReference type="OrthoDB" id="75950at2759"/>
<evidence type="ECO:0000256" key="7">
    <source>
        <dbReference type="SAM" id="Coils"/>
    </source>
</evidence>
<organism evidence="10 11">
    <name type="scientific">Xenopus laevis</name>
    <name type="common">African clawed frog</name>
    <dbReference type="NCBI Taxonomy" id="8355"/>
    <lineage>
        <taxon>Eukaryota</taxon>
        <taxon>Metazoa</taxon>
        <taxon>Chordata</taxon>
        <taxon>Craniata</taxon>
        <taxon>Vertebrata</taxon>
        <taxon>Euteleostomi</taxon>
        <taxon>Amphibia</taxon>
        <taxon>Batrachia</taxon>
        <taxon>Anura</taxon>
        <taxon>Pipoidea</taxon>
        <taxon>Pipidae</taxon>
        <taxon>Xenopodinae</taxon>
        <taxon>Xenopus</taxon>
        <taxon>Xenopus</taxon>
    </lineage>
</organism>
<feature type="region of interest" description="Disordered" evidence="8">
    <location>
        <begin position="559"/>
        <end position="579"/>
    </location>
</feature>
<feature type="region of interest" description="Disordered" evidence="8">
    <location>
        <begin position="521"/>
        <end position="546"/>
    </location>
</feature>
<proteinExistence type="inferred from homology"/>
<name>A0A8J1LAW3_XENLA</name>
<comment type="similarity">
    <text evidence="5">Belongs to the CFAP53 family.</text>
</comment>
<feature type="coiled-coil region" evidence="7">
    <location>
        <begin position="321"/>
        <end position="387"/>
    </location>
</feature>
<dbReference type="InterPro" id="IPR043596">
    <property type="entry name" value="CFAP53/TCHP"/>
</dbReference>
<evidence type="ECO:0000256" key="2">
    <source>
        <dbReference type="ARBA" id="ARBA00023054"/>
    </source>
</evidence>
<feature type="region of interest" description="Disordered" evidence="8">
    <location>
        <begin position="1"/>
        <end position="57"/>
    </location>
</feature>
<dbReference type="PANTHER" id="PTHR31183">
    <property type="entry name" value="TRICHOPLEIN KERATIN FILAMENT-BINDING PROTEIN FAMILY MEMBER"/>
    <property type="match status" value="1"/>
</dbReference>
<feature type="compositionally biased region" description="Basic and acidic residues" evidence="8">
    <location>
        <begin position="521"/>
        <end position="540"/>
    </location>
</feature>
<evidence type="ECO:0000256" key="5">
    <source>
        <dbReference type="ARBA" id="ARBA00033747"/>
    </source>
</evidence>
<protein>
    <recommendedName>
        <fullName evidence="6">Cilia- and flagella-associated protein 53</fullName>
    </recommendedName>
</protein>
<evidence type="ECO:0000256" key="4">
    <source>
        <dbReference type="ARBA" id="ARBA00023273"/>
    </source>
</evidence>
<evidence type="ECO:0000313" key="11">
    <source>
        <dbReference type="RefSeq" id="XP_041426134.1"/>
    </source>
</evidence>
<accession>A0A8J1LAW3</accession>
<dbReference type="GO" id="GO:0005929">
    <property type="term" value="C:cilium"/>
    <property type="evidence" value="ECO:0007669"/>
    <property type="project" value="UniProtKB-SubCell"/>
</dbReference>
<evidence type="ECO:0000256" key="8">
    <source>
        <dbReference type="SAM" id="MobiDB-lite"/>
    </source>
</evidence>
<dbReference type="AlphaFoldDB" id="A0A8J1LAW3"/>
<evidence type="ECO:0000256" key="1">
    <source>
        <dbReference type="ARBA" id="ARBA00004138"/>
    </source>
</evidence>
<dbReference type="Pfam" id="PF13868">
    <property type="entry name" value="TPH"/>
    <property type="match status" value="1"/>
</dbReference>
<dbReference type="Proteomes" id="UP000186698">
    <property type="component" value="Chromosome 1L"/>
</dbReference>
<reference evidence="11" key="1">
    <citation type="submission" date="2025-08" db="UniProtKB">
        <authorList>
            <consortium name="RefSeq"/>
        </authorList>
    </citation>
    <scope>IDENTIFICATION</scope>
    <source>
        <strain evidence="11">J_2021</strain>
        <tissue evidence="11">Erythrocytes</tissue>
    </source>
</reference>
<dbReference type="GeneID" id="108718643"/>
<evidence type="ECO:0000259" key="9">
    <source>
        <dbReference type="Pfam" id="PF13868"/>
    </source>
</evidence>
<keyword evidence="2 7" id="KW-0175">Coiled coil</keyword>
<keyword evidence="3" id="KW-0969">Cilium</keyword>
<keyword evidence="10" id="KW-1185">Reference proteome</keyword>
<evidence type="ECO:0000313" key="10">
    <source>
        <dbReference type="Proteomes" id="UP000186698"/>
    </source>
</evidence>
<sequence length="620" mass="73951">MAARPLVAASSVPEEPGRLASGTGRERSCLTQGERERDVTATPPAQAPRGSAQGKPGNVVRACVIGGLCARVPDWPQGRTNYSKLCVPTERAAAVHHGWRGRGSMLYSQRSRPRHREVTGPQPHSVAVVAKFPSSRPRDFAILERRRHEEAREQILTFTKLNTTERVKNKWARVTDQKLLHNMVQREVYRTMEEYKMHLNERRERLSTLLEREEMAYIKEMEAMEETTLERQAKMRERVKSLREKREKERMDFIAEKRDQQFREQCEELRSLRSQIHLNEVCTERMAQIVLKEELNRQRKEEDTIFDQLWEQDRLAKEEQEEKKRQKRIELNQEIACLQKAASEAQKMQEKRLKEEESKLMAEEQRLIKLEEERNLKEKQQNKLQVKSMLEDSIRLKMKRLAREQQEELALDMKILEHVMQGYQDDTEEKRQRKMELRKEQQLYREYLAQQLEEEKRQEREMDKMIEAELEKSWAKKSEQMRKEKEARKRLMKDVMDTRRVQIQEKLERNAKLQEELAHDKELLESATEEHKQLETDRNARQMKVAQQYQRDLVSQVAYQQSQRQAEREEEQREFEAGLTAEKAYQNKLREILSRPYVGHENIHPLRRGRISSPKDWLPQ</sequence>
<dbReference type="RefSeq" id="XP_041426134.1">
    <property type="nucleotide sequence ID" value="XM_041570200.1"/>
</dbReference>
<feature type="domain" description="Trichohyalin-plectin-homology" evidence="9">
    <location>
        <begin position="263"/>
        <end position="593"/>
    </location>
</feature>
<evidence type="ECO:0000256" key="6">
    <source>
        <dbReference type="ARBA" id="ARBA00033773"/>
    </source>
</evidence>
<feature type="coiled-coil region" evidence="7">
    <location>
        <begin position="420"/>
        <end position="472"/>
    </location>
</feature>
<feature type="compositionally biased region" description="Basic and acidic residues" evidence="8">
    <location>
        <begin position="565"/>
        <end position="576"/>
    </location>
</feature>
<dbReference type="InterPro" id="IPR043597">
    <property type="entry name" value="TPH_dom"/>
</dbReference>
<keyword evidence="4" id="KW-0966">Cell projection</keyword>
<keyword evidence="11" id="KW-0282">Flagellum</keyword>
<evidence type="ECO:0000256" key="3">
    <source>
        <dbReference type="ARBA" id="ARBA00023069"/>
    </source>
</evidence>
<dbReference type="CTD" id="108718643"/>